<organism evidence="7 8">
    <name type="scientific">Niallia oryzisoli</name>
    <dbReference type="NCBI Taxonomy" id="1737571"/>
    <lineage>
        <taxon>Bacteria</taxon>
        <taxon>Bacillati</taxon>
        <taxon>Bacillota</taxon>
        <taxon>Bacilli</taxon>
        <taxon>Bacillales</taxon>
        <taxon>Bacillaceae</taxon>
        <taxon>Niallia</taxon>
    </lineage>
</organism>
<evidence type="ECO:0000256" key="1">
    <source>
        <dbReference type="ARBA" id="ARBA00004953"/>
    </source>
</evidence>
<comment type="pathway">
    <text evidence="1">Cofactor biosynthesis; adenosylcobalamin biosynthesis.</text>
</comment>
<dbReference type="Pfam" id="PF00590">
    <property type="entry name" value="TP_methylase"/>
    <property type="match status" value="1"/>
</dbReference>
<evidence type="ECO:0000259" key="6">
    <source>
        <dbReference type="Pfam" id="PF00590"/>
    </source>
</evidence>
<dbReference type="Pfam" id="PF01135">
    <property type="entry name" value="PCMT"/>
    <property type="match status" value="1"/>
</dbReference>
<reference evidence="7 8" key="1">
    <citation type="submission" date="2023-10" db="EMBL/GenBank/DDBJ databases">
        <title>Niallia locisalis sp.nov. isolated from a salt pond sample.</title>
        <authorList>
            <person name="Li X.-J."/>
            <person name="Dong L."/>
        </authorList>
    </citation>
    <scope>NUCLEOTIDE SEQUENCE [LARGE SCALE GENOMIC DNA]</scope>
    <source>
        <strain evidence="7 8">DSM 29761</strain>
    </source>
</reference>
<dbReference type="Gene3D" id="3.30.950.10">
    <property type="entry name" value="Methyltransferase, Cobalt-precorrin-4 Transmethylase, Domain 2"/>
    <property type="match status" value="1"/>
</dbReference>
<evidence type="ECO:0000256" key="4">
    <source>
        <dbReference type="ARBA" id="ARBA00022679"/>
    </source>
</evidence>
<evidence type="ECO:0000256" key="3">
    <source>
        <dbReference type="ARBA" id="ARBA00022603"/>
    </source>
</evidence>
<dbReference type="InterPro" id="IPR050714">
    <property type="entry name" value="Cobalamin_biosynth_MTase"/>
</dbReference>
<name>A0ABZ2CQS2_9BACI</name>
<dbReference type="Gene3D" id="3.40.1010.10">
    <property type="entry name" value="Cobalt-precorrin-4 Transmethylase, Domain 1"/>
    <property type="match status" value="1"/>
</dbReference>
<dbReference type="PIRSF" id="PIRSF036428">
    <property type="entry name" value="CobL"/>
    <property type="match status" value="1"/>
</dbReference>
<keyword evidence="5" id="KW-0949">S-adenosyl-L-methionine</keyword>
<dbReference type="NCBIfam" id="TIGR02469">
    <property type="entry name" value="CbiT"/>
    <property type="match status" value="1"/>
</dbReference>
<gene>
    <name evidence="7" type="primary">cbiE</name>
    <name evidence="7" type="ORF">R4Z09_02035</name>
</gene>
<protein>
    <submittedName>
        <fullName evidence="7">Precorrin-6y C5,15-methyltransferase (Decarboxylating) subunit CbiE</fullName>
    </submittedName>
</protein>
<evidence type="ECO:0000256" key="5">
    <source>
        <dbReference type="ARBA" id="ARBA00022691"/>
    </source>
</evidence>
<dbReference type="SUPFAM" id="SSF53790">
    <property type="entry name" value="Tetrapyrrole methylase"/>
    <property type="match status" value="1"/>
</dbReference>
<dbReference type="NCBIfam" id="TIGR02467">
    <property type="entry name" value="CbiE"/>
    <property type="match status" value="1"/>
</dbReference>
<dbReference type="PANTHER" id="PTHR43182">
    <property type="entry name" value="COBALT-PRECORRIN-6B C(15)-METHYLTRANSFERASE (DECARBOXYLATING)"/>
    <property type="match status" value="1"/>
</dbReference>
<evidence type="ECO:0000313" key="8">
    <source>
        <dbReference type="Proteomes" id="UP001357223"/>
    </source>
</evidence>
<keyword evidence="3" id="KW-0489">Methyltransferase</keyword>
<evidence type="ECO:0000313" key="7">
    <source>
        <dbReference type="EMBL" id="WVX84307.1"/>
    </source>
</evidence>
<dbReference type="InterPro" id="IPR000878">
    <property type="entry name" value="4pyrrol_Mease"/>
</dbReference>
<feature type="domain" description="Tetrapyrrole methylase" evidence="6">
    <location>
        <begin position="7"/>
        <end position="180"/>
    </location>
</feature>
<dbReference type="EMBL" id="CP137640">
    <property type="protein sequence ID" value="WVX84307.1"/>
    <property type="molecule type" value="Genomic_DNA"/>
</dbReference>
<dbReference type="CDD" id="cd11644">
    <property type="entry name" value="Precorrin-6Y-MT"/>
    <property type="match status" value="1"/>
</dbReference>
<accession>A0ABZ2CQS2</accession>
<keyword evidence="2" id="KW-0169">Cobalamin biosynthesis</keyword>
<dbReference type="RefSeq" id="WP_338453180.1">
    <property type="nucleotide sequence ID" value="NZ_CP137640.1"/>
</dbReference>
<dbReference type="CDD" id="cd02440">
    <property type="entry name" value="AdoMet_MTases"/>
    <property type="match status" value="1"/>
</dbReference>
<dbReference type="InterPro" id="IPR035996">
    <property type="entry name" value="4pyrrol_Methylase_sf"/>
</dbReference>
<evidence type="ECO:0000256" key="2">
    <source>
        <dbReference type="ARBA" id="ARBA00022573"/>
    </source>
</evidence>
<proteinExistence type="predicted"/>
<keyword evidence="8" id="KW-1185">Reference proteome</keyword>
<dbReference type="SUPFAM" id="SSF53335">
    <property type="entry name" value="S-adenosyl-L-methionine-dependent methyltransferases"/>
    <property type="match status" value="1"/>
</dbReference>
<dbReference type="InterPro" id="IPR029063">
    <property type="entry name" value="SAM-dependent_MTases_sf"/>
</dbReference>
<dbReference type="InterPro" id="IPR014008">
    <property type="entry name" value="Cbl_synth_MTase_CbiT"/>
</dbReference>
<sequence>MTQSIKLIGIGDSGKESILPQYLEWIEESEVLVGGERVLSYFPDYKGEKLAIKGGLKTIVELLQKETRSTVVLASGDPLFFGIGNYLSKKVDIEVYPYVSSIQLAFAKMGEGWQDALVVSVHGRSMKGLAQRIDGKSKVALLTDKENSPNRIADYLLSFGMTEYRAFVAENLQGENEKVGWYELEEMLQHEFSPLNVVILKKTAEGPSWPLGIEDEEFSQRKPDKGLITKREIRVLSLHALKLRKDSTVWDIGTCTGSMAIEAARLAPEGQVFAIEKNEPDLENCFQNQRKFRTDITSIHGKAPDGLENFPDPDAIFIGGTGGEMADLIQICCRRLKKGGRIVLNAATIENLYRANEAFAQAGYQTSIMHAQISRSKPILGMNRFVPLNPIYIITAERKEEVNE</sequence>
<dbReference type="InterPro" id="IPR014777">
    <property type="entry name" value="4pyrrole_Mease_sub1"/>
</dbReference>
<dbReference type="PANTHER" id="PTHR43182:SF1">
    <property type="entry name" value="COBALT-PRECORRIN-7 C(5)-METHYLTRANSFERASE"/>
    <property type="match status" value="1"/>
</dbReference>
<dbReference type="InterPro" id="IPR006365">
    <property type="entry name" value="Cbl_synth_CobL"/>
</dbReference>
<dbReference type="Gene3D" id="3.40.50.150">
    <property type="entry name" value="Vaccinia Virus protein VP39"/>
    <property type="match status" value="1"/>
</dbReference>
<keyword evidence="4" id="KW-0808">Transferase</keyword>
<dbReference type="Proteomes" id="UP001357223">
    <property type="component" value="Chromosome"/>
</dbReference>
<dbReference type="InterPro" id="IPR014776">
    <property type="entry name" value="4pyrrole_Mease_sub2"/>
</dbReference>
<dbReference type="InterPro" id="IPR012818">
    <property type="entry name" value="CbiE"/>
</dbReference>